<dbReference type="EMBL" id="LJBN01000116">
    <property type="protein sequence ID" value="OOQ88999.1"/>
    <property type="molecule type" value="Genomic_DNA"/>
</dbReference>
<sequence>MPRGINHEELRAQFRLAVCHLMNQLRTFSRYILKVDELQSVGVYVSEFDPFDLNEAIIFQPFPEQELLEYHIDEVLLQDEGVLKRLELPDWTPLESSNGVISRREEELDAKKSSERIFEHLEAMYSCLSKTYEPNNPLSMARNWTDIPIPHPEYTWPPELDINSWPREPGLLNHGPTAEHVGWCCQQAAEWKEHVRRGEPRIQPHVRLVVVHGATGTPNGVLLGELGTIAQVIYNRLNQPRFENESYFPVLVISLFGPRHGRILQAVYRRSGHMELRITQIYDFTKTDDAPFDLFLRYLASNPRRDEY</sequence>
<reference evidence="2" key="1">
    <citation type="submission" date="2015-09" db="EMBL/GenBank/DDBJ databases">
        <authorList>
            <person name="Fill T.P."/>
            <person name="Baretta J.F."/>
            <person name="de Almeida L.G."/>
            <person name="Rocha M."/>
            <person name="de Souza D.H."/>
            <person name="Malavazi I."/>
            <person name="Cerdeira L.T."/>
            <person name="Hong H."/>
            <person name="Samborskyy M."/>
            <person name="de Vasconcelos A.T."/>
            <person name="Leadlay P."/>
            <person name="Rodrigues-Filho E."/>
        </authorList>
    </citation>
    <scope>NUCLEOTIDE SEQUENCE [LARGE SCALE GENOMIC DNA]</scope>
    <source>
        <strain evidence="2">LaBioMMi 136</strain>
    </source>
</reference>
<protein>
    <submittedName>
        <fullName evidence="1">Uncharacterized protein</fullName>
    </submittedName>
</protein>
<name>A0A1S9RTY5_PENBI</name>
<comment type="caution">
    <text evidence="1">The sequence shown here is derived from an EMBL/GenBank/DDBJ whole genome shotgun (WGS) entry which is preliminary data.</text>
</comment>
<dbReference type="AlphaFoldDB" id="A0A1S9RTY5"/>
<dbReference type="Proteomes" id="UP000190744">
    <property type="component" value="Unassembled WGS sequence"/>
</dbReference>
<proteinExistence type="predicted"/>
<gene>
    <name evidence="1" type="ORF">PEBR_10191</name>
</gene>
<evidence type="ECO:0000313" key="1">
    <source>
        <dbReference type="EMBL" id="OOQ88999.1"/>
    </source>
</evidence>
<evidence type="ECO:0000313" key="2">
    <source>
        <dbReference type="Proteomes" id="UP000190744"/>
    </source>
</evidence>
<accession>A0A1S9RTY5</accession>
<organism evidence="1 2">
    <name type="scientific">Penicillium brasilianum</name>
    <dbReference type="NCBI Taxonomy" id="104259"/>
    <lineage>
        <taxon>Eukaryota</taxon>
        <taxon>Fungi</taxon>
        <taxon>Dikarya</taxon>
        <taxon>Ascomycota</taxon>
        <taxon>Pezizomycotina</taxon>
        <taxon>Eurotiomycetes</taxon>
        <taxon>Eurotiomycetidae</taxon>
        <taxon>Eurotiales</taxon>
        <taxon>Aspergillaceae</taxon>
        <taxon>Penicillium</taxon>
    </lineage>
</organism>